<feature type="compositionally biased region" description="Low complexity" evidence="1">
    <location>
        <begin position="114"/>
        <end position="139"/>
    </location>
</feature>
<organism evidence="2 3">
    <name type="scientific">Melipona bicolor</name>
    <dbReference type="NCBI Taxonomy" id="60889"/>
    <lineage>
        <taxon>Eukaryota</taxon>
        <taxon>Metazoa</taxon>
        <taxon>Ecdysozoa</taxon>
        <taxon>Arthropoda</taxon>
        <taxon>Hexapoda</taxon>
        <taxon>Insecta</taxon>
        <taxon>Pterygota</taxon>
        <taxon>Neoptera</taxon>
        <taxon>Endopterygota</taxon>
        <taxon>Hymenoptera</taxon>
        <taxon>Apocrita</taxon>
        <taxon>Aculeata</taxon>
        <taxon>Apoidea</taxon>
        <taxon>Anthophila</taxon>
        <taxon>Apidae</taxon>
        <taxon>Melipona</taxon>
    </lineage>
</organism>
<protein>
    <submittedName>
        <fullName evidence="2">Uncharacterized protein</fullName>
    </submittedName>
</protein>
<sequence>LRWAQRSAAERAGRARAKLARTGCVERAFSDVEGLTGVTHVAYTGPGHVLAARQAPPIACQSGRVQGRPRACALGRASVPSTTPSLAFSQLSSLRCTPRAESTPSRSPPPPRHGPANPALNPPANVVTITDAADAAAAAGSAPNLTPPPSGMPKEPTALTAASDGTNTLASTYRYTRNAVDCYRDSVFSSDTRERRSKMLWIATEVKRVKKNGIYEVDKENGVEGTTREREREEGCFRNVRTKVECLIGGGVGAVGS</sequence>
<keyword evidence="3" id="KW-1185">Reference proteome</keyword>
<reference evidence="2" key="1">
    <citation type="submission" date="2021-10" db="EMBL/GenBank/DDBJ databases">
        <title>Melipona bicolor Genome sequencing and assembly.</title>
        <authorList>
            <person name="Araujo N.S."/>
            <person name="Arias M.C."/>
        </authorList>
    </citation>
    <scope>NUCLEOTIDE SEQUENCE</scope>
    <source>
        <strain evidence="2">USP_2M_L1-L4_2017</strain>
        <tissue evidence="2">Whole body</tissue>
    </source>
</reference>
<name>A0AA40FYJ9_9HYME</name>
<accession>A0AA40FYJ9</accession>
<evidence type="ECO:0000313" key="2">
    <source>
        <dbReference type="EMBL" id="KAK1127579.1"/>
    </source>
</evidence>
<evidence type="ECO:0000256" key="1">
    <source>
        <dbReference type="SAM" id="MobiDB-lite"/>
    </source>
</evidence>
<evidence type="ECO:0000313" key="3">
    <source>
        <dbReference type="Proteomes" id="UP001177670"/>
    </source>
</evidence>
<gene>
    <name evidence="2" type="ORF">K0M31_004110</name>
</gene>
<feature type="non-terminal residue" evidence="2">
    <location>
        <position position="1"/>
    </location>
</feature>
<dbReference type="AlphaFoldDB" id="A0AA40FYJ9"/>
<dbReference type="Proteomes" id="UP001177670">
    <property type="component" value="Unassembled WGS sequence"/>
</dbReference>
<comment type="caution">
    <text evidence="2">The sequence shown here is derived from an EMBL/GenBank/DDBJ whole genome shotgun (WGS) entry which is preliminary data.</text>
</comment>
<feature type="region of interest" description="Disordered" evidence="1">
    <location>
        <begin position="93"/>
        <end position="161"/>
    </location>
</feature>
<dbReference type="EMBL" id="JAHYIQ010000012">
    <property type="protein sequence ID" value="KAK1127579.1"/>
    <property type="molecule type" value="Genomic_DNA"/>
</dbReference>
<proteinExistence type="predicted"/>